<sequence>MPVLLERIAHVPAPAPGHGGTTPADLLEHALDLEVLYGPHKNLDWLELGERVSYADLAEAVAGQLGDDSGVDMLVTVTALPDCQARLLPGALLAIRLGGMPLVLGVNDQGAAGPFTALRLAANHLASGRFRRAAVVLMEQSTHPPEASYTPPPRAGAVVLVLGTDAGRPMDGLSVRRIPPAERRPTPRAGHLQPWYELARRHAGQPAADLAVTDRDDELGYDCRVRFTAPTTDRLVPALTLEARP</sequence>
<evidence type="ECO:0000313" key="3">
    <source>
        <dbReference type="Proteomes" id="UP000466345"/>
    </source>
</evidence>
<name>A0A7K0CMQ9_9ACTN</name>
<evidence type="ECO:0000256" key="1">
    <source>
        <dbReference type="SAM" id="MobiDB-lite"/>
    </source>
</evidence>
<dbReference type="GO" id="GO:0016747">
    <property type="term" value="F:acyltransferase activity, transferring groups other than amino-acyl groups"/>
    <property type="evidence" value="ECO:0007669"/>
    <property type="project" value="UniProtKB-ARBA"/>
</dbReference>
<dbReference type="AlphaFoldDB" id="A0A7K0CMQ9"/>
<accession>A0A7K0CMQ9</accession>
<feature type="region of interest" description="Disordered" evidence="1">
    <location>
        <begin position="171"/>
        <end position="191"/>
    </location>
</feature>
<dbReference type="InterPro" id="IPR016039">
    <property type="entry name" value="Thiolase-like"/>
</dbReference>
<organism evidence="2 3">
    <name type="scientific">Streptomyces smaragdinus</name>
    <dbReference type="NCBI Taxonomy" id="2585196"/>
    <lineage>
        <taxon>Bacteria</taxon>
        <taxon>Bacillati</taxon>
        <taxon>Actinomycetota</taxon>
        <taxon>Actinomycetes</taxon>
        <taxon>Kitasatosporales</taxon>
        <taxon>Streptomycetaceae</taxon>
        <taxon>Streptomyces</taxon>
    </lineage>
</organism>
<reference evidence="2 3" key="1">
    <citation type="submission" date="2019-10" db="EMBL/GenBank/DDBJ databases">
        <title>Streptomyces smaragdinus sp. nov. and Streptomyces fabii sp. nov., isolated from the gut of fungus growing-termite Macrotermes natalensis.</title>
        <authorList>
            <person name="Schwitalla J."/>
            <person name="Benndorf R."/>
            <person name="Martin K."/>
            <person name="De Beer W."/>
            <person name="Kaster A.-K."/>
            <person name="Vollmers J."/>
            <person name="Poulsen M."/>
            <person name="Beemelmanns C."/>
        </authorList>
    </citation>
    <scope>NUCLEOTIDE SEQUENCE [LARGE SCALE GENOMIC DNA]</scope>
    <source>
        <strain evidence="2 3">RB5</strain>
    </source>
</reference>
<dbReference type="OrthoDB" id="3368027at2"/>
<evidence type="ECO:0000313" key="2">
    <source>
        <dbReference type="EMBL" id="MQY14766.1"/>
    </source>
</evidence>
<dbReference type="SUPFAM" id="SSF53901">
    <property type="entry name" value="Thiolase-like"/>
    <property type="match status" value="1"/>
</dbReference>
<dbReference type="RefSeq" id="WP_153455615.1">
    <property type="nucleotide sequence ID" value="NZ_WEGJ01000024.1"/>
</dbReference>
<proteinExistence type="predicted"/>
<dbReference type="Proteomes" id="UP000466345">
    <property type="component" value="Unassembled WGS sequence"/>
</dbReference>
<protein>
    <submittedName>
        <fullName evidence="2">Uncharacterized protein</fullName>
    </submittedName>
</protein>
<gene>
    <name evidence="2" type="ORF">SRB5_49420</name>
</gene>
<comment type="caution">
    <text evidence="2">The sequence shown here is derived from an EMBL/GenBank/DDBJ whole genome shotgun (WGS) entry which is preliminary data.</text>
</comment>
<dbReference type="Gene3D" id="3.40.47.10">
    <property type="match status" value="1"/>
</dbReference>
<dbReference type="EMBL" id="WEGJ01000024">
    <property type="protein sequence ID" value="MQY14766.1"/>
    <property type="molecule type" value="Genomic_DNA"/>
</dbReference>
<keyword evidence="3" id="KW-1185">Reference proteome</keyword>